<dbReference type="InterPro" id="IPR003709">
    <property type="entry name" value="VanY-like_core_dom"/>
</dbReference>
<dbReference type="Gene3D" id="3.30.1380.10">
    <property type="match status" value="1"/>
</dbReference>
<name>A0A0R2HFG6_9FIRM</name>
<evidence type="ECO:0000256" key="1">
    <source>
        <dbReference type="SAM" id="Phobius"/>
    </source>
</evidence>
<proteinExistence type="predicted"/>
<reference evidence="3 4" key="1">
    <citation type="journal article" date="2015" name="Genome Announc.">
        <title>Expanding the biotechnology potential of lactobacilli through comparative genomics of 213 strains and associated genera.</title>
        <authorList>
            <person name="Sun Z."/>
            <person name="Harris H.M."/>
            <person name="McCann A."/>
            <person name="Guo C."/>
            <person name="Argimon S."/>
            <person name="Zhang W."/>
            <person name="Yang X."/>
            <person name="Jeffery I.B."/>
            <person name="Cooney J.C."/>
            <person name="Kagawa T.F."/>
            <person name="Liu W."/>
            <person name="Song Y."/>
            <person name="Salvetti E."/>
            <person name="Wrobel A."/>
            <person name="Rasinkangas P."/>
            <person name="Parkhill J."/>
            <person name="Rea M.C."/>
            <person name="O'Sullivan O."/>
            <person name="Ritari J."/>
            <person name="Douillard F.P."/>
            <person name="Paul Ross R."/>
            <person name="Yang R."/>
            <person name="Briner A.E."/>
            <person name="Felis G.E."/>
            <person name="de Vos W.M."/>
            <person name="Barrangou R."/>
            <person name="Klaenhammer T.R."/>
            <person name="Caufield P.W."/>
            <person name="Cui Y."/>
            <person name="Zhang H."/>
            <person name="O'Toole P.W."/>
        </authorList>
    </citation>
    <scope>NUCLEOTIDE SEQUENCE [LARGE SCALE GENOMIC DNA]</scope>
    <source>
        <strain evidence="3 4">DSM 20405</strain>
    </source>
</reference>
<comment type="caution">
    <text evidence="3">The sequence shown here is derived from an EMBL/GenBank/DDBJ whole genome shotgun (WGS) entry which is preliminary data.</text>
</comment>
<keyword evidence="4" id="KW-1185">Reference proteome</keyword>
<dbReference type="Proteomes" id="UP000051841">
    <property type="component" value="Unassembled WGS sequence"/>
</dbReference>
<dbReference type="EMBL" id="JQBL01000003">
    <property type="protein sequence ID" value="KRN51150.1"/>
    <property type="molecule type" value="Genomic_DNA"/>
</dbReference>
<dbReference type="InterPro" id="IPR058193">
    <property type="entry name" value="VanY/YodJ_core_dom"/>
</dbReference>
<dbReference type="PATRIC" id="fig|1410657.5.peg.1271"/>
<dbReference type="AlphaFoldDB" id="A0A0R2HFG6"/>
<keyword evidence="1" id="KW-0472">Membrane</keyword>
<sequence length="394" mass="46210">MIKVLYNKVGDFMKKTFQTSLLFIFIIALFIGAFFTINRKYDRFYRVKGIDNDKRAIIEQYLSESEQNYLVQNQIPLTAFFDYVEYDQFDLRNYRIYNLLKDTGRYNDNNTLLTIGNDLQKKIAKNFSSNNYAIAQTLIEDDLEYGYINNDDFNSEDINLYALLRPLYGNDDASYVDDLNNYKEALTKRGLNESDIVSFMTDVVSVYKKNSLKQLMTQAENTGMTLIRKPNALSMYLNASRYIGSYVPDDLVLIQDIKRYRYAMYLRSDAYKKLTEMCKADKTINSRLVIYKAYTKYASLSDEEKGHSEYQLGLTLSFTDRYVDYGSFDETKVSSWLKENAYKYGFVLRYPSEHADKTGHAYDAHVYRFVGVKLAKKLHEQNKVLENYQEESEE</sequence>
<dbReference type="CDD" id="cd14852">
    <property type="entry name" value="LD-carboxypeptidase"/>
    <property type="match status" value="1"/>
</dbReference>
<evidence type="ECO:0000313" key="4">
    <source>
        <dbReference type="Proteomes" id="UP000051841"/>
    </source>
</evidence>
<dbReference type="PANTHER" id="PTHR34385:SF1">
    <property type="entry name" value="PEPTIDOGLYCAN L-ALANYL-D-GLUTAMATE ENDOPEPTIDASE CWLK"/>
    <property type="match status" value="1"/>
</dbReference>
<gene>
    <name evidence="3" type="ORF">IV49_GL001230</name>
</gene>
<dbReference type="InterPro" id="IPR009045">
    <property type="entry name" value="Zn_M74/Hedgehog-like"/>
</dbReference>
<keyword evidence="1" id="KW-0812">Transmembrane</keyword>
<evidence type="ECO:0000259" key="2">
    <source>
        <dbReference type="Pfam" id="PF02557"/>
    </source>
</evidence>
<evidence type="ECO:0000313" key="3">
    <source>
        <dbReference type="EMBL" id="KRN51150.1"/>
    </source>
</evidence>
<feature type="domain" description="D-alanyl-D-alanine carboxypeptidase-like core" evidence="2">
    <location>
        <begin position="302"/>
        <end position="371"/>
    </location>
</feature>
<dbReference type="GO" id="GO:0006508">
    <property type="term" value="P:proteolysis"/>
    <property type="evidence" value="ECO:0007669"/>
    <property type="project" value="InterPro"/>
</dbReference>
<dbReference type="GO" id="GO:0008233">
    <property type="term" value="F:peptidase activity"/>
    <property type="evidence" value="ECO:0007669"/>
    <property type="project" value="InterPro"/>
</dbReference>
<keyword evidence="1" id="KW-1133">Transmembrane helix</keyword>
<dbReference type="PANTHER" id="PTHR34385">
    <property type="entry name" value="D-ALANYL-D-ALANINE CARBOXYPEPTIDASE"/>
    <property type="match status" value="1"/>
</dbReference>
<organism evidence="3 4">
    <name type="scientific">Kandleria vitulina DSM 20405</name>
    <dbReference type="NCBI Taxonomy" id="1410657"/>
    <lineage>
        <taxon>Bacteria</taxon>
        <taxon>Bacillati</taxon>
        <taxon>Bacillota</taxon>
        <taxon>Erysipelotrichia</taxon>
        <taxon>Erysipelotrichales</taxon>
        <taxon>Coprobacillaceae</taxon>
        <taxon>Kandleria</taxon>
    </lineage>
</organism>
<dbReference type="Pfam" id="PF02557">
    <property type="entry name" value="VanY"/>
    <property type="match status" value="1"/>
</dbReference>
<accession>A0A0R2HFG6</accession>
<dbReference type="InterPro" id="IPR052179">
    <property type="entry name" value="DD-CPase-like"/>
</dbReference>
<protein>
    <recommendedName>
        <fullName evidence="2">D-alanyl-D-alanine carboxypeptidase-like core domain-containing protein</fullName>
    </recommendedName>
</protein>
<feature type="transmembrane region" description="Helical" evidence="1">
    <location>
        <begin position="20"/>
        <end position="38"/>
    </location>
</feature>
<dbReference type="SUPFAM" id="SSF55166">
    <property type="entry name" value="Hedgehog/DD-peptidase"/>
    <property type="match status" value="1"/>
</dbReference>